<dbReference type="InterPro" id="IPR041546">
    <property type="entry name" value="ClpA/ClpB_AAA_lid"/>
</dbReference>
<feature type="domain" description="AAA+ ATPase" evidence="5">
    <location>
        <begin position="315"/>
        <end position="447"/>
    </location>
</feature>
<dbReference type="CDD" id="cd00009">
    <property type="entry name" value="AAA"/>
    <property type="match status" value="1"/>
</dbReference>
<dbReference type="Gene3D" id="1.10.1780.10">
    <property type="entry name" value="Clp, N-terminal domain"/>
    <property type="match status" value="1"/>
</dbReference>
<dbReference type="AlphaFoldDB" id="A0A1F8DZ16"/>
<keyword evidence="4" id="KW-0472">Membrane</keyword>
<dbReference type="InterPro" id="IPR036628">
    <property type="entry name" value="Clp_N_dom_sf"/>
</dbReference>
<dbReference type="SMART" id="SM01086">
    <property type="entry name" value="ClpB_D2-small"/>
    <property type="match status" value="1"/>
</dbReference>
<feature type="domain" description="Clp ATPase C-terminal" evidence="6">
    <location>
        <begin position="755"/>
        <end position="845"/>
    </location>
</feature>
<dbReference type="CDD" id="cd19499">
    <property type="entry name" value="RecA-like_ClpB_Hsp104-like"/>
    <property type="match status" value="1"/>
</dbReference>
<evidence type="ECO:0000259" key="5">
    <source>
        <dbReference type="SMART" id="SM00382"/>
    </source>
</evidence>
<dbReference type="SMART" id="SM00382">
    <property type="entry name" value="AAA"/>
    <property type="match status" value="2"/>
</dbReference>
<feature type="domain" description="AAA+ ATPase" evidence="5">
    <location>
        <begin position="589"/>
        <end position="730"/>
    </location>
</feature>
<dbReference type="InterPro" id="IPR001270">
    <property type="entry name" value="ClpA/B"/>
</dbReference>
<evidence type="ECO:0000256" key="2">
    <source>
        <dbReference type="ARBA" id="ARBA00022840"/>
    </source>
</evidence>
<dbReference type="PRINTS" id="PR00300">
    <property type="entry name" value="CLPPROTEASEA"/>
</dbReference>
<evidence type="ECO:0000256" key="1">
    <source>
        <dbReference type="ARBA" id="ARBA00022741"/>
    </source>
</evidence>
<name>A0A1F8DZ16_9BACT</name>
<protein>
    <recommendedName>
        <fullName evidence="9">Clp R domain-containing protein</fullName>
    </recommendedName>
</protein>
<dbReference type="GO" id="GO:0034605">
    <property type="term" value="P:cellular response to heat"/>
    <property type="evidence" value="ECO:0007669"/>
    <property type="project" value="TreeGrafter"/>
</dbReference>
<evidence type="ECO:0000256" key="3">
    <source>
        <dbReference type="ARBA" id="ARBA00023186"/>
    </source>
</evidence>
<keyword evidence="4" id="KW-1133">Transmembrane helix</keyword>
<dbReference type="Pfam" id="PF00004">
    <property type="entry name" value="AAA"/>
    <property type="match status" value="1"/>
</dbReference>
<proteinExistence type="predicted"/>
<accession>A0A1F8DZ16</accession>
<dbReference type="Gene3D" id="3.40.50.300">
    <property type="entry name" value="P-loop containing nucleotide triphosphate hydrolases"/>
    <property type="match status" value="2"/>
</dbReference>
<dbReference type="GO" id="GO:0005524">
    <property type="term" value="F:ATP binding"/>
    <property type="evidence" value="ECO:0007669"/>
    <property type="project" value="UniProtKB-KW"/>
</dbReference>
<dbReference type="Pfam" id="PF17871">
    <property type="entry name" value="AAA_lid_9"/>
    <property type="match status" value="1"/>
</dbReference>
<gene>
    <name evidence="7" type="ORF">A2610_01680</name>
</gene>
<dbReference type="InterPro" id="IPR019489">
    <property type="entry name" value="Clp_ATPase_C"/>
</dbReference>
<comment type="caution">
    <text evidence="7">The sequence shown here is derived from an EMBL/GenBank/DDBJ whole genome shotgun (WGS) entry which is preliminary data.</text>
</comment>
<sequence>MTNQTAPGAQSSISPDQLVFIDPRFEFSAPLRFLWSLVTFSFYGVFIVGTILAVTSDIEWLRWAGILCALWLVDRALHINTPPYQLDRLSADKVAGVNVAQFLLPKSFRIIVRALDRTGISGGDFYLHFMKALLRDAGIRGALWRLEISPEEFEHKVDEEIAKYTKKDKQYSHAELLARIELLIKMAFIEAYGEGTRHIAPSNLFAALGTIDDAAVRRVFYLFSLDVGDLQKALIFSRYRQRFAWMRVIPATLGGFARKGPRHRIMNRAWTARPTPTLDMYSDDLTDLAREQRVGFLIGHAQEYGTMINILSRGAKQNVMLVGDPGSGKETIISHLAFNIVKDKVPDALFDKRLVSLSIGELVSGAGPEEISGRVSAVVSELIGAKNIILYIPDIHNLFKTSGEGFMNVANMMLPAIAGDAFQVIGSTYPREMKSEIEPHTDFLGAFETVRIEEITEDEAIKLLTYVSIIMERQYKVVISFEAIKAAVSIAHKYFKQKMLPSSAEDLLKEALADATHRGEKMLTDELVIAVAERKVNIPIHKATKEEAEKLLNLEDIIHKNLVDQEPAVGAVARALRQYRSGLARSGGPIATFLFVGPTGVGKTELAKILATTQFGSEQMLLRFDMSEYQDKQSIFRFIGTPDGKMSGTLTEAVIQKPYSLILLDEFEKAHPDVLNLFLQVLDDGRITDNVGRVVDFHNTIVIATSNANSDFIKDSIEAGRTIEDIRDEFKKKLTTHFRPELLNRFSDVIIFKNLSVDDTIAIARMQMKKFAKMVGQDQGIALDIDDAVVQHLARIGHDPVFGARPLRTVINDRIKSQLAEMILRNEISQGSHLRLTMEGDTVRFVVTEEHN</sequence>
<dbReference type="PANTHER" id="PTHR11638:SF175">
    <property type="entry name" value="ATP-DEPENDENT CLP PROTEASE, ATP-BINDING SUBUNIT CLPC"/>
    <property type="match status" value="1"/>
</dbReference>
<evidence type="ECO:0000259" key="6">
    <source>
        <dbReference type="SMART" id="SM01086"/>
    </source>
</evidence>
<dbReference type="Proteomes" id="UP000179057">
    <property type="component" value="Unassembled WGS sequence"/>
</dbReference>
<dbReference type="InterPro" id="IPR050130">
    <property type="entry name" value="ClpA_ClpB"/>
</dbReference>
<reference evidence="7 8" key="1">
    <citation type="journal article" date="2016" name="Nat. Commun.">
        <title>Thousands of microbial genomes shed light on interconnected biogeochemical processes in an aquifer system.</title>
        <authorList>
            <person name="Anantharaman K."/>
            <person name="Brown C.T."/>
            <person name="Hug L.A."/>
            <person name="Sharon I."/>
            <person name="Castelle C.J."/>
            <person name="Probst A.J."/>
            <person name="Thomas B.C."/>
            <person name="Singh A."/>
            <person name="Wilkins M.J."/>
            <person name="Karaoz U."/>
            <person name="Brodie E.L."/>
            <person name="Williams K.H."/>
            <person name="Hubbard S.S."/>
            <person name="Banfield J.F."/>
        </authorList>
    </citation>
    <scope>NUCLEOTIDE SEQUENCE [LARGE SCALE GENOMIC DNA]</scope>
</reference>
<dbReference type="Gene3D" id="1.10.8.60">
    <property type="match status" value="2"/>
</dbReference>
<dbReference type="InterPro" id="IPR027417">
    <property type="entry name" value="P-loop_NTPase"/>
</dbReference>
<evidence type="ECO:0000313" key="7">
    <source>
        <dbReference type="EMBL" id="OGM93824.1"/>
    </source>
</evidence>
<dbReference type="InterPro" id="IPR003959">
    <property type="entry name" value="ATPase_AAA_core"/>
</dbReference>
<organism evidence="7 8">
    <name type="scientific">Candidatus Wolfebacteria bacterium RIFOXYD1_FULL_48_65</name>
    <dbReference type="NCBI Taxonomy" id="1802561"/>
    <lineage>
        <taxon>Bacteria</taxon>
        <taxon>Candidatus Wolfeibacteriota</taxon>
    </lineage>
</organism>
<keyword evidence="1" id="KW-0547">Nucleotide-binding</keyword>
<dbReference type="Pfam" id="PF10431">
    <property type="entry name" value="ClpB_D2-small"/>
    <property type="match status" value="1"/>
</dbReference>
<evidence type="ECO:0008006" key="9">
    <source>
        <dbReference type="Google" id="ProtNLM"/>
    </source>
</evidence>
<feature type="transmembrane region" description="Helical" evidence="4">
    <location>
        <begin position="33"/>
        <end position="53"/>
    </location>
</feature>
<dbReference type="GO" id="GO:0016887">
    <property type="term" value="F:ATP hydrolysis activity"/>
    <property type="evidence" value="ECO:0007669"/>
    <property type="project" value="InterPro"/>
</dbReference>
<dbReference type="EMBL" id="MGIV01000020">
    <property type="protein sequence ID" value="OGM93824.1"/>
    <property type="molecule type" value="Genomic_DNA"/>
</dbReference>
<keyword evidence="2" id="KW-0067">ATP-binding</keyword>
<keyword evidence="4" id="KW-0812">Transmembrane</keyword>
<dbReference type="SUPFAM" id="SSF52540">
    <property type="entry name" value="P-loop containing nucleoside triphosphate hydrolases"/>
    <property type="match status" value="2"/>
</dbReference>
<dbReference type="PANTHER" id="PTHR11638">
    <property type="entry name" value="ATP-DEPENDENT CLP PROTEASE"/>
    <property type="match status" value="1"/>
</dbReference>
<evidence type="ECO:0000313" key="8">
    <source>
        <dbReference type="Proteomes" id="UP000179057"/>
    </source>
</evidence>
<dbReference type="Pfam" id="PF07724">
    <property type="entry name" value="AAA_2"/>
    <property type="match status" value="1"/>
</dbReference>
<dbReference type="GO" id="GO:0005737">
    <property type="term" value="C:cytoplasm"/>
    <property type="evidence" value="ECO:0007669"/>
    <property type="project" value="TreeGrafter"/>
</dbReference>
<evidence type="ECO:0000256" key="4">
    <source>
        <dbReference type="SAM" id="Phobius"/>
    </source>
</evidence>
<keyword evidence="3" id="KW-0143">Chaperone</keyword>
<dbReference type="InterPro" id="IPR003593">
    <property type="entry name" value="AAA+_ATPase"/>
</dbReference>